<feature type="region of interest" description="Disordered" evidence="3">
    <location>
        <begin position="222"/>
        <end position="265"/>
    </location>
</feature>
<keyword evidence="6" id="KW-1185">Reference proteome</keyword>
<proteinExistence type="predicted"/>
<evidence type="ECO:0000256" key="2">
    <source>
        <dbReference type="PROSITE-ProRule" id="PRU00035"/>
    </source>
</evidence>
<feature type="region of interest" description="Disordered" evidence="3">
    <location>
        <begin position="293"/>
        <end position="426"/>
    </location>
</feature>
<evidence type="ECO:0000259" key="4">
    <source>
        <dbReference type="PROSITE" id="PS50014"/>
    </source>
</evidence>
<feature type="region of interest" description="Disordered" evidence="3">
    <location>
        <begin position="587"/>
        <end position="620"/>
    </location>
</feature>
<dbReference type="Pfam" id="PF00439">
    <property type="entry name" value="Bromodomain"/>
    <property type="match status" value="1"/>
</dbReference>
<feature type="compositionally biased region" description="Basic and acidic residues" evidence="3">
    <location>
        <begin position="369"/>
        <end position="402"/>
    </location>
</feature>
<dbReference type="InterPro" id="IPR001487">
    <property type="entry name" value="Bromodomain"/>
</dbReference>
<comment type="caution">
    <text evidence="5">The sequence shown here is derived from an EMBL/GenBank/DDBJ whole genome shotgun (WGS) entry which is preliminary data.</text>
</comment>
<dbReference type="SUPFAM" id="SSF47370">
    <property type="entry name" value="Bromodomain"/>
    <property type="match status" value="1"/>
</dbReference>
<feature type="compositionally biased region" description="Basic and acidic residues" evidence="3">
    <location>
        <begin position="307"/>
        <end position="325"/>
    </location>
</feature>
<reference evidence="5" key="1">
    <citation type="submission" date="2020-09" db="EMBL/GenBank/DDBJ databases">
        <authorList>
            <person name="Kikuchi T."/>
        </authorList>
    </citation>
    <scope>NUCLEOTIDE SEQUENCE</scope>
    <source>
        <strain evidence="5">SH1</strain>
    </source>
</reference>
<gene>
    <name evidence="5" type="ORF">BOKJ2_LOCUS12526</name>
</gene>
<dbReference type="GO" id="GO:0035267">
    <property type="term" value="C:NuA4 histone acetyltransferase complex"/>
    <property type="evidence" value="ECO:0007669"/>
    <property type="project" value="TreeGrafter"/>
</dbReference>
<evidence type="ECO:0000313" key="5">
    <source>
        <dbReference type="EMBL" id="CAD5228134.1"/>
    </source>
</evidence>
<dbReference type="SMART" id="SM00297">
    <property type="entry name" value="BROMO"/>
    <property type="match status" value="1"/>
</dbReference>
<dbReference type="Gene3D" id="1.20.920.10">
    <property type="entry name" value="Bromodomain-like"/>
    <property type="match status" value="1"/>
</dbReference>
<evidence type="ECO:0000256" key="1">
    <source>
        <dbReference type="ARBA" id="ARBA00023117"/>
    </source>
</evidence>
<dbReference type="EMBL" id="CAJFCW020000006">
    <property type="protein sequence ID" value="CAG9124161.1"/>
    <property type="molecule type" value="Genomic_DNA"/>
</dbReference>
<dbReference type="AlphaFoldDB" id="A0A811LM01"/>
<feature type="region of interest" description="Disordered" evidence="3">
    <location>
        <begin position="536"/>
        <end position="560"/>
    </location>
</feature>
<dbReference type="PANTHER" id="PTHR15398">
    <property type="entry name" value="BROMODOMAIN-CONTAINING PROTEIN 8"/>
    <property type="match status" value="1"/>
</dbReference>
<dbReference type="OrthoDB" id="5877521at2759"/>
<dbReference type="PANTHER" id="PTHR15398:SF4">
    <property type="entry name" value="BROMODOMAIN-CONTAINING PROTEIN 8 ISOFORM X1"/>
    <property type="match status" value="1"/>
</dbReference>
<keyword evidence="1 2" id="KW-0103">Bromodomain</keyword>
<dbReference type="PROSITE" id="PS50014">
    <property type="entry name" value="BROMODOMAIN_2"/>
    <property type="match status" value="1"/>
</dbReference>
<name>A0A811LM01_9BILA</name>
<dbReference type="Proteomes" id="UP000614601">
    <property type="component" value="Unassembled WGS sequence"/>
</dbReference>
<dbReference type="CDD" id="cd04369">
    <property type="entry name" value="Bromodomain"/>
    <property type="match status" value="1"/>
</dbReference>
<dbReference type="Proteomes" id="UP000783686">
    <property type="component" value="Unassembled WGS sequence"/>
</dbReference>
<feature type="compositionally biased region" description="Polar residues" evidence="3">
    <location>
        <begin position="474"/>
        <end position="485"/>
    </location>
</feature>
<organism evidence="5 6">
    <name type="scientific">Bursaphelenchus okinawaensis</name>
    <dbReference type="NCBI Taxonomy" id="465554"/>
    <lineage>
        <taxon>Eukaryota</taxon>
        <taxon>Metazoa</taxon>
        <taxon>Ecdysozoa</taxon>
        <taxon>Nematoda</taxon>
        <taxon>Chromadorea</taxon>
        <taxon>Rhabditida</taxon>
        <taxon>Tylenchina</taxon>
        <taxon>Tylenchomorpha</taxon>
        <taxon>Aphelenchoidea</taxon>
        <taxon>Aphelenchoididae</taxon>
        <taxon>Bursaphelenchus</taxon>
    </lineage>
</organism>
<feature type="compositionally biased region" description="Low complexity" evidence="3">
    <location>
        <begin position="338"/>
        <end position="354"/>
    </location>
</feature>
<evidence type="ECO:0000256" key="3">
    <source>
        <dbReference type="SAM" id="MobiDB-lite"/>
    </source>
</evidence>
<sequence>MTEVGISLATHITSDKVSNEEETEWTPEELHILLDLTTRFKEWEVLATKMNEEFGANRPEDFFTASVLKHKFSRLSGESCGKKPDMEVLAWIKQFLKRTTTERNSSGDVAKIARIRRYFELWQHASQGKLTEHQLQEVIGLKMCKTFLGSSNFPNEDPEKQLWLDSDLFRSKLSKDEWNNLRNPEELITKLKNNTVNKERFLFEHPELKKAEEEAAKILQKQEEDARLMSPPDLKRKRVQVPSPSVTDSPKAVKSESTTPGPDIIMIEPEPEVVLKRLKSPEQATLPIAAALAEIKPVEIDAGSSDVHTDGEDSEKEKVVEELKAGEQPVAKRLRGRSATTSSDVSTPTTSAQPSPAPVPSTRSSPRHAPSDNEEKRTLRTKKLPEKVESPKKVEGTKKEVLDNGFEPESGTSEVEESTKFAAPEVSTMNSIECQTTLTFIRINRSRSLSPSKKKLEKTNSSQKELATEAPVAQCSQSSTDTAATIKTESDDQIVEFPNVGLQTEPLDLKRINVDEEIIYVGESLDESKVQELLAQHRDKSQPPGEAPKERRRSRKSNAQGKKFKIVIESGFIQELYPFLLKNEDKLEDDERSEASDTSRSSSKRRSTRHGTGSQELAKKYMKSSKTPTLFLESAHLLKNPDVALPPPSTKSPHDPIIRSAHNIIMQQKSANIFMEPVTAEVENYFDFVKYPMDLSTIQKFIDEGRLKSMSELQELYNLMCANAIMFNENGHTVNQDAKELKKLCFETTRELIYAPQRKVAKRHSIQTNRFSTRRLTQVTIPKILPHHASQPHLVPGTAKAALPLTRRTFVNAALYRTRRFKQEKREDSATSATNV</sequence>
<dbReference type="EMBL" id="CAJFDH010000006">
    <property type="protein sequence ID" value="CAD5228134.1"/>
    <property type="molecule type" value="Genomic_DNA"/>
</dbReference>
<protein>
    <recommendedName>
        <fullName evidence="4">Bromo domain-containing protein</fullName>
    </recommendedName>
</protein>
<feature type="domain" description="Bromo" evidence="4">
    <location>
        <begin position="666"/>
        <end position="735"/>
    </location>
</feature>
<accession>A0A811LM01</accession>
<feature type="region of interest" description="Disordered" evidence="3">
    <location>
        <begin position="445"/>
        <end position="485"/>
    </location>
</feature>
<evidence type="ECO:0000313" key="6">
    <source>
        <dbReference type="Proteomes" id="UP000614601"/>
    </source>
</evidence>
<dbReference type="InterPro" id="IPR036427">
    <property type="entry name" value="Bromodomain-like_sf"/>
</dbReference>